<keyword evidence="1" id="KW-1133">Transmembrane helix</keyword>
<evidence type="ECO:0000256" key="1">
    <source>
        <dbReference type="SAM" id="Phobius"/>
    </source>
</evidence>
<feature type="transmembrane region" description="Helical" evidence="1">
    <location>
        <begin position="12"/>
        <end position="29"/>
    </location>
</feature>
<name>A3UBG6_CROAH</name>
<dbReference type="Proteomes" id="UP000002297">
    <property type="component" value="Chromosome"/>
</dbReference>
<evidence type="ECO:0008006" key="4">
    <source>
        <dbReference type="Google" id="ProtNLM"/>
    </source>
</evidence>
<gene>
    <name evidence="2" type="ordered locus">CA2559_08041</name>
</gene>
<keyword evidence="3" id="KW-1185">Reference proteome</keyword>
<keyword evidence="1" id="KW-0472">Membrane</keyword>
<evidence type="ECO:0000313" key="3">
    <source>
        <dbReference type="Proteomes" id="UP000002297"/>
    </source>
</evidence>
<sequence>MNTQENIIPGKTIAVVSYLTFIGALIALFMHKDNPTKFGGFHLRQAIGIHLLQLSLAFVIGWFDSLLIFSAFWVFIVVLWAFGFIGAAQGKYQEIPVLGPLFQKWFSIIVPTN</sequence>
<dbReference type="GeneID" id="89453362"/>
<dbReference type="KEGG" id="cat:CA2559_08041"/>
<dbReference type="AlphaFoldDB" id="A3UBG6"/>
<evidence type="ECO:0000313" key="2">
    <source>
        <dbReference type="EMBL" id="EAP85967.1"/>
    </source>
</evidence>
<dbReference type="OrthoDB" id="6400719at2"/>
<keyword evidence="1" id="KW-0812">Transmembrane</keyword>
<dbReference type="HOGENOM" id="CLU_095018_2_0_10"/>
<dbReference type="eggNOG" id="COG4818">
    <property type="taxonomic scope" value="Bacteria"/>
</dbReference>
<accession>A3UBG6</accession>
<organism evidence="2 3">
    <name type="scientific">Croceibacter atlanticus (strain ATCC BAA-628 / JCM 21780 / CIP 108009 / IAM 15332 / KCTC 12090 / HTCC2559)</name>
    <dbReference type="NCBI Taxonomy" id="216432"/>
    <lineage>
        <taxon>Bacteria</taxon>
        <taxon>Pseudomonadati</taxon>
        <taxon>Bacteroidota</taxon>
        <taxon>Flavobacteriia</taxon>
        <taxon>Flavobacteriales</taxon>
        <taxon>Flavobacteriaceae</taxon>
        <taxon>Croceibacter</taxon>
    </lineage>
</organism>
<dbReference type="RefSeq" id="WP_013187353.1">
    <property type="nucleotide sequence ID" value="NC_014230.1"/>
</dbReference>
<dbReference type="STRING" id="216432.CA2559_08041"/>
<dbReference type="EMBL" id="CP002046">
    <property type="protein sequence ID" value="EAP85967.1"/>
    <property type="molecule type" value="Genomic_DNA"/>
</dbReference>
<reference evidence="2 3" key="1">
    <citation type="journal article" date="2010" name="J. Bacteriol.">
        <title>The complete genome sequence of Croceibacter atlanticus HTCC2559T.</title>
        <authorList>
            <person name="Oh H.M."/>
            <person name="Kang I."/>
            <person name="Ferriera S."/>
            <person name="Giovannoni S.J."/>
            <person name="Cho J.C."/>
        </authorList>
    </citation>
    <scope>NUCLEOTIDE SEQUENCE [LARGE SCALE GENOMIC DNA]</scope>
    <source>
        <strain evidence="3">ATCC BAA-628 / HTCC2559 / KCTC 12090</strain>
    </source>
</reference>
<protein>
    <recommendedName>
        <fullName evidence="4">Chloroplast import component protein (Tic20)</fullName>
    </recommendedName>
</protein>
<proteinExistence type="predicted"/>
<feature type="transmembrane region" description="Helical" evidence="1">
    <location>
        <begin position="66"/>
        <end position="88"/>
    </location>
</feature>